<keyword evidence="2" id="KW-1185">Reference proteome</keyword>
<reference evidence="2" key="1">
    <citation type="submission" date="2017-12" db="EMBL/GenBank/DDBJ databases">
        <title>Phylogenetic diversity of female urinary microbiome.</title>
        <authorList>
            <person name="Thomas-White K."/>
            <person name="Wolfe A.J."/>
        </authorList>
    </citation>
    <scope>NUCLEOTIDE SEQUENCE [LARGE SCALE GENOMIC DNA]</scope>
    <source>
        <strain evidence="2">UMB0023</strain>
    </source>
</reference>
<dbReference type="InterPro" id="IPR025391">
    <property type="entry name" value="DUF4123"/>
</dbReference>
<dbReference type="EMBL" id="CP136962">
    <property type="protein sequence ID" value="WOS98768.1"/>
    <property type="molecule type" value="Genomic_DNA"/>
</dbReference>
<proteinExistence type="predicted"/>
<sequence>MFYAKKQVVENFGRKRHQVRSLYAIIDMAAFNPLTRMELDRKQKIGCFTYSVSLFENTPEEIYPDLAPHLCLIESPSFDADEDALNYLHKSEKVRNAVIWLWSSYPLIELQKHLQIFLNSSMKNGREVLFRFYDPRVMPAFFNILQEYQAERFWNKIDQCMFWDTRIGQYQLYERKEDEK</sequence>
<name>A0A9X7F8G5_NEIPE</name>
<reference evidence="1 2" key="2">
    <citation type="submission" date="2023-10" db="EMBL/GenBank/DDBJ databases">
        <authorList>
            <person name="Choi B."/>
        </authorList>
    </citation>
    <scope>NUCLEOTIDE SEQUENCE [LARGE SCALE GENOMIC DNA]</scope>
    <source>
        <strain evidence="1 2">UMB0023</strain>
    </source>
</reference>
<accession>A0A9X7F8G5</accession>
<dbReference type="AlphaFoldDB" id="A0A9X7F8G5"/>
<dbReference type="RefSeq" id="WP_101756294.1">
    <property type="nucleotide sequence ID" value="NZ_CP136962.1"/>
</dbReference>
<evidence type="ECO:0000313" key="1">
    <source>
        <dbReference type="EMBL" id="WOS98768.1"/>
    </source>
</evidence>
<protein>
    <submittedName>
        <fullName evidence="1">DUF4123 domain-containing protein</fullName>
    </submittedName>
</protein>
<dbReference type="Pfam" id="PF13503">
    <property type="entry name" value="DUF4123"/>
    <property type="match status" value="1"/>
</dbReference>
<dbReference type="Proteomes" id="UP000234781">
    <property type="component" value="Chromosome"/>
</dbReference>
<organism evidence="1 2">
    <name type="scientific">Neisseria perflava</name>
    <dbReference type="NCBI Taxonomy" id="33053"/>
    <lineage>
        <taxon>Bacteria</taxon>
        <taxon>Pseudomonadati</taxon>
        <taxon>Pseudomonadota</taxon>
        <taxon>Betaproteobacteria</taxon>
        <taxon>Neisseriales</taxon>
        <taxon>Neisseriaceae</taxon>
        <taxon>Neisseria</taxon>
    </lineage>
</organism>
<gene>
    <name evidence="1" type="ORF">CYJ98_003675</name>
</gene>
<evidence type="ECO:0000313" key="2">
    <source>
        <dbReference type="Proteomes" id="UP000234781"/>
    </source>
</evidence>